<protein>
    <submittedName>
        <fullName evidence="2">Uncharacterized protein</fullName>
    </submittedName>
</protein>
<evidence type="ECO:0000256" key="1">
    <source>
        <dbReference type="SAM" id="MobiDB-lite"/>
    </source>
</evidence>
<gene>
    <name evidence="2" type="ORF">MM415B03202_0001</name>
</gene>
<accession>A0A6M3LAN4</accession>
<organism evidence="2">
    <name type="scientific">viral metagenome</name>
    <dbReference type="NCBI Taxonomy" id="1070528"/>
    <lineage>
        <taxon>unclassified sequences</taxon>
        <taxon>metagenomes</taxon>
        <taxon>organismal metagenomes</taxon>
    </lineage>
</organism>
<feature type="region of interest" description="Disordered" evidence="1">
    <location>
        <begin position="53"/>
        <end position="87"/>
    </location>
</feature>
<dbReference type="AlphaFoldDB" id="A0A6M3LAN4"/>
<dbReference type="EMBL" id="MT143032">
    <property type="protein sequence ID" value="QJA92026.1"/>
    <property type="molecule type" value="Genomic_DNA"/>
</dbReference>
<evidence type="ECO:0000313" key="2">
    <source>
        <dbReference type="EMBL" id="QJA92026.1"/>
    </source>
</evidence>
<reference evidence="2" key="1">
    <citation type="submission" date="2020-03" db="EMBL/GenBank/DDBJ databases">
        <title>The deep terrestrial virosphere.</title>
        <authorList>
            <person name="Holmfeldt K."/>
            <person name="Nilsson E."/>
            <person name="Simone D."/>
            <person name="Lopez-Fernandez M."/>
            <person name="Wu X."/>
            <person name="de Brujin I."/>
            <person name="Lundin D."/>
            <person name="Andersson A."/>
            <person name="Bertilsson S."/>
            <person name="Dopson M."/>
        </authorList>
    </citation>
    <scope>NUCLEOTIDE SEQUENCE</scope>
    <source>
        <strain evidence="2">MM415B03202</strain>
    </source>
</reference>
<name>A0A6M3LAN4_9ZZZZ</name>
<sequence length="110" mass="12495">MDAPLWPTPTSQEPFDKVKIAHYQQTGEMRYSPTGYAHPRRLHLAETVAAMWPTPQARDYRSPDPPDSPRTQRKQEQGWSPNLNDAVGGQLNPAFVELLMGYPQGYTEVE</sequence>
<proteinExistence type="predicted"/>